<name>A0ABR6U7T8_9ACTN</name>
<gene>
    <name evidence="4" type="ORF">H7344_09360</name>
</gene>
<sequence length="315" mass="34094">MAPSLVPQPARHIGERLGRDPGRTPEPPPTLAGVTPESLEVPLPAVTLSCLAWGPEDGPLAVLLHGFPDTAWTWRHLGPLLAEHGWRVVAPHTRGYAPSGLPRDGDFHVAALMSDAVGVHDVLGGDERAVLVGHDWGAITANALGAHPASPYSRVVTMAVPPLRAMSGHGPLVLARQARMSWYTLFNQLPALPERTFERLVRHLWAAWSPGYDAGQDLEHVLAALREPAHRSAALGYYRAAARPWQVESAYRDWHRTWTGTPTVPSLALHGAQDGCLHPRIAERAGAVLVEGAGHFLQLERPDEVGRLVTDFLGT</sequence>
<protein>
    <submittedName>
        <fullName evidence="4">Alpha/beta hydrolase</fullName>
    </submittedName>
</protein>
<dbReference type="EMBL" id="JACMYC010000004">
    <property type="protein sequence ID" value="MBC2960502.1"/>
    <property type="molecule type" value="Genomic_DNA"/>
</dbReference>
<keyword evidence="5" id="KW-1185">Reference proteome</keyword>
<comment type="caution">
    <text evidence="4">The sequence shown here is derived from an EMBL/GenBank/DDBJ whole genome shotgun (WGS) entry which is preliminary data.</text>
</comment>
<accession>A0ABR6U7T8</accession>
<feature type="domain" description="AB hydrolase-1" evidence="3">
    <location>
        <begin position="62"/>
        <end position="302"/>
    </location>
</feature>
<dbReference type="Gene3D" id="3.40.50.1820">
    <property type="entry name" value="alpha/beta hydrolase"/>
    <property type="match status" value="1"/>
</dbReference>
<dbReference type="Proteomes" id="UP000604001">
    <property type="component" value="Unassembled WGS sequence"/>
</dbReference>
<proteinExistence type="predicted"/>
<dbReference type="InterPro" id="IPR029058">
    <property type="entry name" value="AB_hydrolase_fold"/>
</dbReference>
<dbReference type="InterPro" id="IPR000073">
    <property type="entry name" value="AB_hydrolase_1"/>
</dbReference>
<dbReference type="Pfam" id="PF00561">
    <property type="entry name" value="Abhydrolase_1"/>
    <property type="match status" value="1"/>
</dbReference>
<feature type="region of interest" description="Disordered" evidence="2">
    <location>
        <begin position="1"/>
        <end position="36"/>
    </location>
</feature>
<reference evidence="4 5" key="1">
    <citation type="submission" date="2020-08" db="EMBL/GenBank/DDBJ databases">
        <title>novel species in genus Nocardioides.</title>
        <authorList>
            <person name="Zhang G."/>
        </authorList>
    </citation>
    <scope>NUCLEOTIDE SEQUENCE [LARGE SCALE GENOMIC DNA]</scope>
    <source>
        <strain evidence="4 5">SC8A-24</strain>
    </source>
</reference>
<evidence type="ECO:0000313" key="5">
    <source>
        <dbReference type="Proteomes" id="UP000604001"/>
    </source>
</evidence>
<evidence type="ECO:0000313" key="4">
    <source>
        <dbReference type="EMBL" id="MBC2960502.1"/>
    </source>
</evidence>
<dbReference type="InterPro" id="IPR000639">
    <property type="entry name" value="Epox_hydrolase-like"/>
</dbReference>
<dbReference type="PRINTS" id="PR00412">
    <property type="entry name" value="EPOXHYDRLASE"/>
</dbReference>
<organism evidence="4 5">
    <name type="scientific">Nocardioides deserti</name>
    <dbReference type="NCBI Taxonomy" id="1588644"/>
    <lineage>
        <taxon>Bacteria</taxon>
        <taxon>Bacillati</taxon>
        <taxon>Actinomycetota</taxon>
        <taxon>Actinomycetes</taxon>
        <taxon>Propionibacteriales</taxon>
        <taxon>Nocardioidaceae</taxon>
        <taxon>Nocardioides</taxon>
    </lineage>
</organism>
<dbReference type="SUPFAM" id="SSF53474">
    <property type="entry name" value="alpha/beta-Hydrolases"/>
    <property type="match status" value="1"/>
</dbReference>
<evidence type="ECO:0000256" key="1">
    <source>
        <dbReference type="ARBA" id="ARBA00022801"/>
    </source>
</evidence>
<evidence type="ECO:0000256" key="2">
    <source>
        <dbReference type="SAM" id="MobiDB-lite"/>
    </source>
</evidence>
<dbReference type="GO" id="GO:0016787">
    <property type="term" value="F:hydrolase activity"/>
    <property type="evidence" value="ECO:0007669"/>
    <property type="project" value="UniProtKB-KW"/>
</dbReference>
<keyword evidence="1 4" id="KW-0378">Hydrolase</keyword>
<feature type="compositionally biased region" description="Basic and acidic residues" evidence="2">
    <location>
        <begin position="12"/>
        <end position="23"/>
    </location>
</feature>
<evidence type="ECO:0000259" key="3">
    <source>
        <dbReference type="Pfam" id="PF00561"/>
    </source>
</evidence>
<dbReference type="PANTHER" id="PTHR43329">
    <property type="entry name" value="EPOXIDE HYDROLASE"/>
    <property type="match status" value="1"/>
</dbReference>